<evidence type="ECO:0000313" key="3">
    <source>
        <dbReference type="EMBL" id="WAQ96291.1"/>
    </source>
</evidence>
<organism evidence="3 4">
    <name type="scientific">Mya arenaria</name>
    <name type="common">Soft-shell clam</name>
    <dbReference type="NCBI Taxonomy" id="6604"/>
    <lineage>
        <taxon>Eukaryota</taxon>
        <taxon>Metazoa</taxon>
        <taxon>Spiralia</taxon>
        <taxon>Lophotrochozoa</taxon>
        <taxon>Mollusca</taxon>
        <taxon>Bivalvia</taxon>
        <taxon>Autobranchia</taxon>
        <taxon>Heteroconchia</taxon>
        <taxon>Euheterodonta</taxon>
        <taxon>Imparidentia</taxon>
        <taxon>Neoheterodontei</taxon>
        <taxon>Myida</taxon>
        <taxon>Myoidea</taxon>
        <taxon>Myidae</taxon>
        <taxon>Mya</taxon>
    </lineage>
</organism>
<sequence>MIDSSCSSHWTVRRQLDTIEMCTKRVALYTVVFFGFVLVLGSCANVPTCLNEDNGASMAVGERYKDPNDPCHVCTCEQSNGLPVMSCVSSLCERPICPPNTTVKYSKTECCKTECLKA</sequence>
<feature type="domain" description="VWFC" evidence="2">
    <location>
        <begin position="47"/>
        <end position="116"/>
    </location>
</feature>
<keyword evidence="1" id="KW-1133">Transmembrane helix</keyword>
<keyword evidence="1" id="KW-0472">Membrane</keyword>
<proteinExistence type="predicted"/>
<dbReference type="SMART" id="SM00214">
    <property type="entry name" value="VWC"/>
    <property type="match status" value="1"/>
</dbReference>
<dbReference type="PROSITE" id="PS50184">
    <property type="entry name" value="VWFC_2"/>
    <property type="match status" value="1"/>
</dbReference>
<evidence type="ECO:0000256" key="1">
    <source>
        <dbReference type="SAM" id="Phobius"/>
    </source>
</evidence>
<name>A0ABY7DI54_MYAAR</name>
<dbReference type="InterPro" id="IPR001007">
    <property type="entry name" value="VWF_dom"/>
</dbReference>
<gene>
    <name evidence="3" type="ORF">MAR_028981</name>
</gene>
<reference evidence="3" key="1">
    <citation type="submission" date="2022-11" db="EMBL/GenBank/DDBJ databases">
        <title>Centuries of genome instability and evolution in soft-shell clam transmissible cancer (bioRxiv).</title>
        <authorList>
            <person name="Hart S.F.M."/>
            <person name="Yonemitsu M.A."/>
            <person name="Giersch R.M."/>
            <person name="Beal B.F."/>
            <person name="Arriagada G."/>
            <person name="Davis B.W."/>
            <person name="Ostrander E.A."/>
            <person name="Goff S.P."/>
            <person name="Metzger M.J."/>
        </authorList>
    </citation>
    <scope>NUCLEOTIDE SEQUENCE</scope>
    <source>
        <strain evidence="3">MELC-2E11</strain>
        <tissue evidence="3">Siphon/mantle</tissue>
    </source>
</reference>
<feature type="transmembrane region" description="Helical" evidence="1">
    <location>
        <begin position="26"/>
        <end position="47"/>
    </location>
</feature>
<keyword evidence="4" id="KW-1185">Reference proteome</keyword>
<keyword evidence="1" id="KW-0812">Transmembrane</keyword>
<dbReference type="EMBL" id="CP111013">
    <property type="protein sequence ID" value="WAQ96291.1"/>
    <property type="molecule type" value="Genomic_DNA"/>
</dbReference>
<protein>
    <recommendedName>
        <fullName evidence="2">VWFC domain-containing protein</fullName>
    </recommendedName>
</protein>
<dbReference type="Proteomes" id="UP001164746">
    <property type="component" value="Chromosome 2"/>
</dbReference>
<evidence type="ECO:0000313" key="4">
    <source>
        <dbReference type="Proteomes" id="UP001164746"/>
    </source>
</evidence>
<accession>A0ABY7DI54</accession>
<evidence type="ECO:0000259" key="2">
    <source>
        <dbReference type="PROSITE" id="PS50184"/>
    </source>
</evidence>